<dbReference type="PROSITE" id="PS51318">
    <property type="entry name" value="TAT"/>
    <property type="match status" value="1"/>
</dbReference>
<dbReference type="InterPro" id="IPR006311">
    <property type="entry name" value="TAT_signal"/>
</dbReference>
<evidence type="ECO:0000313" key="6">
    <source>
        <dbReference type="EMBL" id="RDD81554.1"/>
    </source>
</evidence>
<evidence type="ECO:0000313" key="7">
    <source>
        <dbReference type="Proteomes" id="UP000253782"/>
    </source>
</evidence>
<evidence type="ECO:0000256" key="3">
    <source>
        <dbReference type="ARBA" id="ARBA00022801"/>
    </source>
</evidence>
<dbReference type="GO" id="GO:0034480">
    <property type="term" value="F:phosphatidylcholine phospholipase C activity"/>
    <property type="evidence" value="ECO:0007669"/>
    <property type="project" value="UniProtKB-EC"/>
</dbReference>
<feature type="signal peptide" evidence="4">
    <location>
        <begin position="1"/>
        <end position="29"/>
    </location>
</feature>
<dbReference type="EMBL" id="QQAH01000009">
    <property type="protein sequence ID" value="RDD81554.1"/>
    <property type="molecule type" value="Genomic_DNA"/>
</dbReference>
<feature type="domain" description="Bacterial phospholipase C C-terminal" evidence="5">
    <location>
        <begin position="581"/>
        <end position="660"/>
    </location>
</feature>
<dbReference type="CDD" id="cd16014">
    <property type="entry name" value="PLC"/>
    <property type="match status" value="1"/>
</dbReference>
<dbReference type="EC" id="3.1.4.3" evidence="2"/>
<dbReference type="InterPro" id="IPR008475">
    <property type="entry name" value="PLipase_C_C"/>
</dbReference>
<dbReference type="OrthoDB" id="9770871at2"/>
<dbReference type="InterPro" id="IPR017767">
    <property type="entry name" value="PC-PLC"/>
</dbReference>
<dbReference type="GO" id="GO:0016042">
    <property type="term" value="P:lipid catabolic process"/>
    <property type="evidence" value="ECO:0007669"/>
    <property type="project" value="InterPro"/>
</dbReference>
<dbReference type="Pfam" id="PF05506">
    <property type="entry name" value="PLipase_C_C"/>
    <property type="match status" value="2"/>
</dbReference>
<evidence type="ECO:0000256" key="4">
    <source>
        <dbReference type="SAM" id="SignalP"/>
    </source>
</evidence>
<dbReference type="PANTHER" id="PTHR31956:SF1">
    <property type="entry name" value="NON-SPECIFIC PHOSPHOLIPASE C1"/>
    <property type="match status" value="1"/>
</dbReference>
<proteinExistence type="inferred from homology"/>
<feature type="chain" id="PRO_5016968174" description="phospholipase C" evidence="4">
    <location>
        <begin position="30"/>
        <end position="675"/>
    </location>
</feature>
<dbReference type="RefSeq" id="WP_114845425.1">
    <property type="nucleotide sequence ID" value="NZ_JBHSPE010000005.1"/>
</dbReference>
<dbReference type="PANTHER" id="PTHR31956">
    <property type="entry name" value="NON-SPECIFIC PHOSPHOLIPASE C4-RELATED"/>
    <property type="match status" value="1"/>
</dbReference>
<dbReference type="Proteomes" id="UP000253782">
    <property type="component" value="Unassembled WGS sequence"/>
</dbReference>
<dbReference type="NCBIfam" id="TIGR03396">
    <property type="entry name" value="PC_PLC"/>
    <property type="match status" value="1"/>
</dbReference>
<evidence type="ECO:0000259" key="5">
    <source>
        <dbReference type="Pfam" id="PF05506"/>
    </source>
</evidence>
<comment type="caution">
    <text evidence="6">The sequence shown here is derived from an EMBL/GenBank/DDBJ whole genome shotgun (WGS) entry which is preliminary data.</text>
</comment>
<dbReference type="AlphaFoldDB" id="A0A369ULB7"/>
<protein>
    <recommendedName>
        <fullName evidence="2">phospholipase C</fullName>
        <ecNumber evidence="2">3.1.4.3</ecNumber>
    </recommendedName>
</protein>
<keyword evidence="7" id="KW-1185">Reference proteome</keyword>
<organism evidence="6 7">
    <name type="scientific">Dyella tabacisoli</name>
    <dbReference type="NCBI Taxonomy" id="2282381"/>
    <lineage>
        <taxon>Bacteria</taxon>
        <taxon>Pseudomonadati</taxon>
        <taxon>Pseudomonadota</taxon>
        <taxon>Gammaproteobacteria</taxon>
        <taxon>Lysobacterales</taxon>
        <taxon>Rhodanobacteraceae</taxon>
        <taxon>Dyella</taxon>
    </lineage>
</organism>
<keyword evidence="4" id="KW-0732">Signal</keyword>
<sequence length="675" mass="72574">MTQDKTPDVSRRKFMKAAAMTAGSAMAMAALPPALRKAMAATPPAGTASNTINDVQHVVIFMQENRSFDHYLGTLKGIRGFGDRQLAPLPNGHNVLYQPTNTSGGYILPFHMDTTTTNAICANAAAMSYPVDIGIWNKGRFDSWNTARAPGLGMGYFKPADLAFYYALADAFTVCDAYHCSTLTQTNPNRLHLFSGSNGLSVGTTAVLDNTEPAAGFAWTTYAERLQQAGVSWKVYQQTDNFDDNALAWFSNFKNAQPGNPLYDRGMATVPDLVQAFADDIANGTLPQVSWIVAPASLSEHANYKPAVGEDLTARLLTALAASPQVWANTVFILNYDENGGFFDHMPPLVPPPSNSYGLSTVSVAGEVTGGKPIGLGFRVPMTIISPWTQGGWVCSEVFDHTSVIRFLETRFGVAEPNISAWRRAVCGDLTSAFNFNLSNTNWPSLPDTSNYVAQADLQCSTLPNTTVPTTQSLPIQSTGSRPARALPYVLQADGRIDVAAGRFWIDFTNAGSAGAVFQVYAGNRSDGPWTYTVEAGKKLSDYWSAVHYSAGVYDLSARGPNGYRRDFHGLVGTTHPLEVQLRPAAQGSGVTLSFINSGSQAVTATVSNMAYGSTSPYTVQVPAHSTIQLNWADASGGGWYDIQVICTQDAQFKRRFAGRVENGQSGITDPAMGL</sequence>
<keyword evidence="3" id="KW-0378">Hydrolase</keyword>
<evidence type="ECO:0000256" key="2">
    <source>
        <dbReference type="ARBA" id="ARBA00012018"/>
    </source>
</evidence>
<name>A0A369ULB7_9GAMM</name>
<feature type="domain" description="Bacterial phospholipase C C-terminal" evidence="5">
    <location>
        <begin position="483"/>
        <end position="570"/>
    </location>
</feature>
<dbReference type="InterPro" id="IPR007312">
    <property type="entry name" value="Phosphoesterase"/>
</dbReference>
<comment type="similarity">
    <text evidence="1">Belongs to the bacterial phospholipase C family.</text>
</comment>
<gene>
    <name evidence="6" type="ORF">DVJ77_10270</name>
</gene>
<accession>A0A369ULB7</accession>
<reference evidence="6 7" key="1">
    <citation type="submission" date="2018-07" db="EMBL/GenBank/DDBJ databases">
        <title>Dyella tabacisoli L4-6T, whole genome shotgun sequence.</title>
        <authorList>
            <person name="Zhou X.-K."/>
            <person name="Li W.-J."/>
            <person name="Duan Y.-Q."/>
        </authorList>
    </citation>
    <scope>NUCLEOTIDE SEQUENCE [LARGE SCALE GENOMIC DNA]</scope>
    <source>
        <strain evidence="6 7">L4-6</strain>
    </source>
</reference>
<dbReference type="Gene3D" id="3.40.720.10">
    <property type="entry name" value="Alkaline Phosphatase, subunit A"/>
    <property type="match status" value="1"/>
</dbReference>
<dbReference type="InterPro" id="IPR017850">
    <property type="entry name" value="Alkaline_phosphatase_core_sf"/>
</dbReference>
<dbReference type="Pfam" id="PF04185">
    <property type="entry name" value="Phosphoesterase"/>
    <property type="match status" value="1"/>
</dbReference>
<evidence type="ECO:0000256" key="1">
    <source>
        <dbReference type="ARBA" id="ARBA00009717"/>
    </source>
</evidence>